<dbReference type="AlphaFoldDB" id="E4Y2A9"/>
<proteinExistence type="predicted"/>
<accession>E4Y2A9</accession>
<dbReference type="InParanoid" id="E4Y2A9"/>
<reference evidence="2" key="1">
    <citation type="journal article" date="2010" name="Science">
        <title>Plasticity of animal genome architecture unmasked by rapid evolution of a pelagic tunicate.</title>
        <authorList>
            <person name="Denoeud F."/>
            <person name="Henriet S."/>
            <person name="Mungpakdee S."/>
            <person name="Aury J.M."/>
            <person name="Da Silva C."/>
            <person name="Brinkmann H."/>
            <person name="Mikhaleva J."/>
            <person name="Olsen L.C."/>
            <person name="Jubin C."/>
            <person name="Canestro C."/>
            <person name="Bouquet J.M."/>
            <person name="Danks G."/>
            <person name="Poulain J."/>
            <person name="Campsteijn C."/>
            <person name="Adamski M."/>
            <person name="Cross I."/>
            <person name="Yadetie F."/>
            <person name="Muffato M."/>
            <person name="Louis A."/>
            <person name="Butcher S."/>
            <person name="Tsagkogeorga G."/>
            <person name="Konrad A."/>
            <person name="Singh S."/>
            <person name="Jensen M.F."/>
            <person name="Cong E.H."/>
            <person name="Eikeseth-Otteraa H."/>
            <person name="Noel B."/>
            <person name="Anthouard V."/>
            <person name="Porcel B.M."/>
            <person name="Kachouri-Lafond R."/>
            <person name="Nishino A."/>
            <person name="Ugolini M."/>
            <person name="Chourrout P."/>
            <person name="Nishida H."/>
            <person name="Aasland R."/>
            <person name="Huzurbazar S."/>
            <person name="Westhof E."/>
            <person name="Delsuc F."/>
            <person name="Lehrach H."/>
            <person name="Reinhardt R."/>
            <person name="Weissenbach J."/>
            <person name="Roy S.W."/>
            <person name="Artiguenave F."/>
            <person name="Postlethwait J.H."/>
            <person name="Manak J.R."/>
            <person name="Thompson E.M."/>
            <person name="Jaillon O."/>
            <person name="Du Pasquier L."/>
            <person name="Boudinot P."/>
            <person name="Liberles D.A."/>
            <person name="Volff J.N."/>
            <person name="Philippe H."/>
            <person name="Lenhard B."/>
            <person name="Roest Crollius H."/>
            <person name="Wincker P."/>
            <person name="Chourrout D."/>
        </authorList>
    </citation>
    <scope>NUCLEOTIDE SEQUENCE [LARGE SCALE GENOMIC DNA]</scope>
</reference>
<dbReference type="EMBL" id="FN653802">
    <property type="protein sequence ID" value="CBY16003.1"/>
    <property type="molecule type" value="Genomic_DNA"/>
</dbReference>
<evidence type="ECO:0000256" key="1">
    <source>
        <dbReference type="SAM" id="MobiDB-lite"/>
    </source>
</evidence>
<feature type="non-terminal residue" evidence="2">
    <location>
        <position position="1"/>
    </location>
</feature>
<name>E4Y2A9_OIKDI</name>
<evidence type="ECO:0000313" key="2">
    <source>
        <dbReference type="EMBL" id="CBY16003.1"/>
    </source>
</evidence>
<sequence length="60" mass="6951">KRSLIWCTKSTRSFRRTRRTRVTTEAKRQAAAAKEVVPFSDPETRPTKAAEIDNQRGYLI</sequence>
<organism evidence="2">
    <name type="scientific">Oikopleura dioica</name>
    <name type="common">Tunicate</name>
    <dbReference type="NCBI Taxonomy" id="34765"/>
    <lineage>
        <taxon>Eukaryota</taxon>
        <taxon>Metazoa</taxon>
        <taxon>Chordata</taxon>
        <taxon>Tunicata</taxon>
        <taxon>Appendicularia</taxon>
        <taxon>Copelata</taxon>
        <taxon>Oikopleuridae</taxon>
        <taxon>Oikopleura</taxon>
    </lineage>
</organism>
<dbReference type="Proteomes" id="UP000001307">
    <property type="component" value="Unassembled WGS sequence"/>
</dbReference>
<evidence type="ECO:0000313" key="3">
    <source>
        <dbReference type="Proteomes" id="UP000001307"/>
    </source>
</evidence>
<keyword evidence="3" id="KW-1185">Reference proteome</keyword>
<protein>
    <submittedName>
        <fullName evidence="2">Uncharacterized protein</fullName>
    </submittedName>
</protein>
<feature type="region of interest" description="Disordered" evidence="1">
    <location>
        <begin position="17"/>
        <end position="60"/>
    </location>
</feature>
<feature type="compositionally biased region" description="Basic and acidic residues" evidence="1">
    <location>
        <begin position="42"/>
        <end position="54"/>
    </location>
</feature>
<gene>
    <name evidence="2" type="ORF">GSOID_T00016302001</name>
</gene>